<keyword evidence="1" id="KW-0472">Membrane</keyword>
<dbReference type="InterPro" id="IPR010787">
    <property type="entry name" value="DUF1385"/>
</dbReference>
<comment type="caution">
    <text evidence="2">The sequence shown here is derived from an EMBL/GenBank/DDBJ whole genome shotgun (WGS) entry which is preliminary data.</text>
</comment>
<feature type="transmembrane region" description="Helical" evidence="1">
    <location>
        <begin position="129"/>
        <end position="149"/>
    </location>
</feature>
<keyword evidence="1" id="KW-0812">Transmembrane</keyword>
<evidence type="ECO:0000313" key="3">
    <source>
        <dbReference type="Proteomes" id="UP001174909"/>
    </source>
</evidence>
<dbReference type="EMBL" id="CASHTH010002708">
    <property type="protein sequence ID" value="CAI8034015.1"/>
    <property type="molecule type" value="Genomic_DNA"/>
</dbReference>
<name>A0AA35X105_GEOBA</name>
<reference evidence="2" key="1">
    <citation type="submission" date="2023-03" db="EMBL/GenBank/DDBJ databases">
        <authorList>
            <person name="Steffen K."/>
            <person name="Cardenas P."/>
        </authorList>
    </citation>
    <scope>NUCLEOTIDE SEQUENCE</scope>
</reference>
<accession>A0AA35X105</accession>
<evidence type="ECO:0000313" key="2">
    <source>
        <dbReference type="EMBL" id="CAI8034015.1"/>
    </source>
</evidence>
<dbReference type="PANTHER" id="PTHR42867:SF1">
    <property type="entry name" value="MEMBRANE PROTEIN-RELATED"/>
    <property type="match status" value="1"/>
</dbReference>
<dbReference type="Proteomes" id="UP001174909">
    <property type="component" value="Unassembled WGS sequence"/>
</dbReference>
<keyword evidence="1" id="KW-1133">Transmembrane helix</keyword>
<keyword evidence="3" id="KW-1185">Reference proteome</keyword>
<protein>
    <submittedName>
        <fullName evidence="2">Uncharacterized protein YqhQ</fullName>
    </submittedName>
</protein>
<dbReference type="AlphaFoldDB" id="A0AA35X105"/>
<evidence type="ECO:0000256" key="1">
    <source>
        <dbReference type="SAM" id="Phobius"/>
    </source>
</evidence>
<feature type="transmembrane region" description="Helical" evidence="1">
    <location>
        <begin position="194"/>
        <end position="212"/>
    </location>
</feature>
<proteinExistence type="predicted"/>
<dbReference type="PANTHER" id="PTHR42867">
    <property type="entry name" value="MEMBRANE PROTEIN-RELATED"/>
    <property type="match status" value="1"/>
</dbReference>
<dbReference type="Pfam" id="PF07136">
    <property type="entry name" value="DUF1385"/>
    <property type="match status" value="1"/>
</dbReference>
<sequence>MSTDQTPTYGGQAVIEGVMIRGQRNIAVAVRRPDGSIATMCHPLTPLFTGRLRRTPLVRGVIAMAETLTLGMRALSYSANVAAEAEGEEIGKGSMAVMMLVSLSIAIGIFFLVPVLASDRLEGLLGSSLLANIAEGIIRLALFLGYILLISRMDDIRRVFMYHGAEHMTVHAQERGDPLEVEHIRKYPTAHPRCGTAFLLVVMVVAIVAFIFVGREPFWWLIVSRVVLVPFIAAVSYEVIRFSGRHAGNPLVGLITAPSLALQSLTTRQPDDDQIEIAITAMEQAQAADSAPELAESSL</sequence>
<feature type="transmembrane region" description="Helical" evidence="1">
    <location>
        <begin position="96"/>
        <end position="117"/>
    </location>
</feature>
<gene>
    <name evidence="2" type="ORF">GBAR_LOCUS19177</name>
</gene>
<feature type="transmembrane region" description="Helical" evidence="1">
    <location>
        <begin position="218"/>
        <end position="240"/>
    </location>
</feature>
<organism evidence="2 3">
    <name type="scientific">Geodia barretti</name>
    <name type="common">Barrett's horny sponge</name>
    <dbReference type="NCBI Taxonomy" id="519541"/>
    <lineage>
        <taxon>Eukaryota</taxon>
        <taxon>Metazoa</taxon>
        <taxon>Porifera</taxon>
        <taxon>Demospongiae</taxon>
        <taxon>Heteroscleromorpha</taxon>
        <taxon>Tetractinellida</taxon>
        <taxon>Astrophorina</taxon>
        <taxon>Geodiidae</taxon>
        <taxon>Geodia</taxon>
    </lineage>
</organism>